<proteinExistence type="predicted"/>
<reference evidence="2 3" key="1">
    <citation type="submission" date="2024-06" db="EMBL/GenBank/DDBJ databases">
        <title>A chromosome level genome sequence of Diviner's sage (Salvia divinorum).</title>
        <authorList>
            <person name="Ford S.A."/>
            <person name="Ro D.-K."/>
            <person name="Ness R.W."/>
            <person name="Phillips M.A."/>
        </authorList>
    </citation>
    <scope>NUCLEOTIDE SEQUENCE [LARGE SCALE GENOMIC DNA]</scope>
    <source>
        <strain evidence="2">SAF-2024a</strain>
        <tissue evidence="2">Leaf</tissue>
    </source>
</reference>
<dbReference type="EMBL" id="JBEAFC010000005">
    <property type="protein sequence ID" value="KAL1557156.1"/>
    <property type="molecule type" value="Genomic_DNA"/>
</dbReference>
<keyword evidence="1" id="KW-1133">Transmembrane helix</keyword>
<evidence type="ECO:0000256" key="1">
    <source>
        <dbReference type="SAM" id="Phobius"/>
    </source>
</evidence>
<accession>A0ABD1HQ54</accession>
<name>A0ABD1HQ54_SALDI</name>
<keyword evidence="3" id="KW-1185">Reference proteome</keyword>
<gene>
    <name evidence="2" type="ORF">AAHA92_12679</name>
</gene>
<comment type="caution">
    <text evidence="2">The sequence shown here is derived from an EMBL/GenBank/DDBJ whole genome shotgun (WGS) entry which is preliminary data.</text>
</comment>
<organism evidence="2 3">
    <name type="scientific">Salvia divinorum</name>
    <name type="common">Maria pastora</name>
    <name type="synonym">Diviner's sage</name>
    <dbReference type="NCBI Taxonomy" id="28513"/>
    <lineage>
        <taxon>Eukaryota</taxon>
        <taxon>Viridiplantae</taxon>
        <taxon>Streptophyta</taxon>
        <taxon>Embryophyta</taxon>
        <taxon>Tracheophyta</taxon>
        <taxon>Spermatophyta</taxon>
        <taxon>Magnoliopsida</taxon>
        <taxon>eudicotyledons</taxon>
        <taxon>Gunneridae</taxon>
        <taxon>Pentapetalae</taxon>
        <taxon>asterids</taxon>
        <taxon>lamiids</taxon>
        <taxon>Lamiales</taxon>
        <taxon>Lamiaceae</taxon>
        <taxon>Nepetoideae</taxon>
        <taxon>Mentheae</taxon>
        <taxon>Salviinae</taxon>
        <taxon>Salvia</taxon>
        <taxon>Salvia subgen. Calosphace</taxon>
    </lineage>
</organism>
<protein>
    <submittedName>
        <fullName evidence="2">Uncharacterized protein</fullName>
    </submittedName>
</protein>
<sequence>MWAEDFYYNEGSEQVENQVCWNLLAFSQFSGGLMESVCHWNQLFVELLLIVLVRPTVVENYYICLCWQVHIWWMAVMTKGMVQIHKFWHYTFDLSSAICICVCGLVIPKGLFFQTRTIPST</sequence>
<dbReference type="Proteomes" id="UP001567538">
    <property type="component" value="Unassembled WGS sequence"/>
</dbReference>
<keyword evidence="1" id="KW-0812">Transmembrane</keyword>
<evidence type="ECO:0000313" key="3">
    <source>
        <dbReference type="Proteomes" id="UP001567538"/>
    </source>
</evidence>
<keyword evidence="1" id="KW-0472">Membrane</keyword>
<feature type="transmembrane region" description="Helical" evidence="1">
    <location>
        <begin position="87"/>
        <end position="107"/>
    </location>
</feature>
<evidence type="ECO:0000313" key="2">
    <source>
        <dbReference type="EMBL" id="KAL1557156.1"/>
    </source>
</evidence>
<dbReference type="AlphaFoldDB" id="A0ABD1HQ54"/>